<dbReference type="AlphaFoldDB" id="A0A6S6UFK8"/>
<dbReference type="GO" id="GO:0003919">
    <property type="term" value="F:FMN adenylyltransferase activity"/>
    <property type="evidence" value="ECO:0007669"/>
    <property type="project" value="UniProtKB-UniRule"/>
</dbReference>
<dbReference type="EMBL" id="CACVAT010000644">
    <property type="protein sequence ID" value="CAA6830889.1"/>
    <property type="molecule type" value="Genomic_DNA"/>
</dbReference>
<sequence length="309" mass="35117">MKLLRHFSASACAPSGCVATIGNFDGLHLGHQHVIHHVREKAAELQLPTTVISFEPLPFEYFSPQQSARIYPLRDKFRRLSELGIDQFACLAFDKKLARMAPEQFVQDVLLNNLKVRYLVVGDDFRFGYQRQGDFALLKQMGEQHGMQVVDLQTFACGDDERVSSTRIREHLRQGELTQANELLGTNYQLSGRIRHGDKLGRTINFPTLNLRMPENLTLCKGVYAVKVRGLKDQVLEGVANLGTRPTVGGKETRLEVHLFDFQDEVYGRHVSVEPTHFIRVEQKFESFGALRKQIERDVVAAKELLRAT</sequence>
<keyword evidence="12" id="KW-0511">Multifunctional enzyme</keyword>
<dbReference type="NCBIfam" id="TIGR00083">
    <property type="entry name" value="ribF"/>
    <property type="match status" value="1"/>
</dbReference>
<dbReference type="InterPro" id="IPR015865">
    <property type="entry name" value="Riboflavin_kinase_bac/euk"/>
</dbReference>
<accession>A0A6S6UFK8</accession>
<dbReference type="Pfam" id="PF01687">
    <property type="entry name" value="Flavokinase"/>
    <property type="match status" value="1"/>
</dbReference>
<dbReference type="NCBIfam" id="NF004162">
    <property type="entry name" value="PRK05627.1-5"/>
    <property type="match status" value="1"/>
</dbReference>
<evidence type="ECO:0000256" key="15">
    <source>
        <dbReference type="PIRNR" id="PIRNR004491"/>
    </source>
</evidence>
<keyword evidence="6 15" id="KW-0808">Transferase</keyword>
<dbReference type="UniPathway" id="UPA00277">
    <property type="reaction ID" value="UER00407"/>
</dbReference>
<comment type="similarity">
    <text evidence="15">Belongs to the ribF family.</text>
</comment>
<dbReference type="FunFam" id="3.40.50.620:FF:000021">
    <property type="entry name" value="Riboflavin biosynthesis protein"/>
    <property type="match status" value="1"/>
</dbReference>
<dbReference type="PANTHER" id="PTHR22749:SF6">
    <property type="entry name" value="RIBOFLAVIN KINASE"/>
    <property type="match status" value="1"/>
</dbReference>
<dbReference type="Gene3D" id="3.40.50.620">
    <property type="entry name" value="HUPs"/>
    <property type="match status" value="1"/>
</dbReference>
<dbReference type="GO" id="GO:0005524">
    <property type="term" value="F:ATP binding"/>
    <property type="evidence" value="ECO:0007669"/>
    <property type="project" value="UniProtKB-UniRule"/>
</dbReference>
<gene>
    <name evidence="17" type="ORF">HELGO_WM27443</name>
</gene>
<evidence type="ECO:0000256" key="10">
    <source>
        <dbReference type="ARBA" id="ARBA00022827"/>
    </source>
</evidence>
<keyword evidence="8 15" id="KW-0547">Nucleotide-binding</keyword>
<evidence type="ECO:0000256" key="14">
    <source>
        <dbReference type="ARBA" id="ARBA00049494"/>
    </source>
</evidence>
<comment type="pathway">
    <text evidence="2 15">Cofactor biosynthesis; FAD biosynthesis; FAD from FMN: step 1/1.</text>
</comment>
<dbReference type="InterPro" id="IPR015864">
    <property type="entry name" value="FAD_synthase"/>
</dbReference>
<dbReference type="PANTHER" id="PTHR22749">
    <property type="entry name" value="RIBOFLAVIN KINASE/FMN ADENYLYLTRANSFERASE"/>
    <property type="match status" value="1"/>
</dbReference>
<comment type="catalytic activity">
    <reaction evidence="14 15">
        <text>FMN + ATP + H(+) = FAD + diphosphate</text>
        <dbReference type="Rhea" id="RHEA:17237"/>
        <dbReference type="ChEBI" id="CHEBI:15378"/>
        <dbReference type="ChEBI" id="CHEBI:30616"/>
        <dbReference type="ChEBI" id="CHEBI:33019"/>
        <dbReference type="ChEBI" id="CHEBI:57692"/>
        <dbReference type="ChEBI" id="CHEBI:58210"/>
        <dbReference type="EC" id="2.7.7.2"/>
    </reaction>
</comment>
<dbReference type="InterPro" id="IPR014729">
    <property type="entry name" value="Rossmann-like_a/b/a_fold"/>
</dbReference>
<dbReference type="Gene3D" id="2.40.30.30">
    <property type="entry name" value="Riboflavin kinase-like"/>
    <property type="match status" value="1"/>
</dbReference>
<keyword evidence="9 15" id="KW-0418">Kinase</keyword>
<evidence type="ECO:0000256" key="2">
    <source>
        <dbReference type="ARBA" id="ARBA00004726"/>
    </source>
</evidence>
<evidence type="ECO:0000313" key="17">
    <source>
        <dbReference type="EMBL" id="CAA6830889.1"/>
    </source>
</evidence>
<protein>
    <recommendedName>
        <fullName evidence="15">Riboflavin biosynthesis protein</fullName>
    </recommendedName>
    <domain>
        <recommendedName>
            <fullName evidence="15">Riboflavin kinase</fullName>
            <ecNumber evidence="15">2.7.1.26</ecNumber>
        </recommendedName>
        <alternativeName>
            <fullName evidence="15">Flavokinase</fullName>
        </alternativeName>
    </domain>
    <domain>
        <recommendedName>
            <fullName evidence="15">FMN adenylyltransferase</fullName>
            <ecNumber evidence="15">2.7.7.2</ecNumber>
        </recommendedName>
        <alternativeName>
            <fullName evidence="15">FAD pyrophosphorylase</fullName>
        </alternativeName>
        <alternativeName>
            <fullName evidence="15">FAD synthase</fullName>
        </alternativeName>
    </domain>
</protein>
<proteinExistence type="inferred from homology"/>
<evidence type="ECO:0000256" key="6">
    <source>
        <dbReference type="ARBA" id="ARBA00022679"/>
    </source>
</evidence>
<evidence type="ECO:0000256" key="12">
    <source>
        <dbReference type="ARBA" id="ARBA00023268"/>
    </source>
</evidence>
<dbReference type="NCBIfam" id="NF004160">
    <property type="entry name" value="PRK05627.1-3"/>
    <property type="match status" value="1"/>
</dbReference>
<dbReference type="UniPathway" id="UPA00276">
    <property type="reaction ID" value="UER00406"/>
</dbReference>
<keyword evidence="11 15" id="KW-0067">ATP-binding</keyword>
<evidence type="ECO:0000259" key="16">
    <source>
        <dbReference type="SMART" id="SM00904"/>
    </source>
</evidence>
<comment type="pathway">
    <text evidence="3 15">Cofactor biosynthesis; FMN biosynthesis; FMN from riboflavin (ATP route): step 1/1.</text>
</comment>
<comment type="function">
    <text evidence="1">Catalyzes the phosphorylation of riboflavin to FMN followed by the adenylation of FMN to FAD.</text>
</comment>
<dbReference type="GO" id="GO:0008531">
    <property type="term" value="F:riboflavin kinase activity"/>
    <property type="evidence" value="ECO:0007669"/>
    <property type="project" value="UniProtKB-UniRule"/>
</dbReference>
<keyword evidence="10 15" id="KW-0274">FAD</keyword>
<dbReference type="CDD" id="cd02064">
    <property type="entry name" value="FAD_synthetase_N"/>
    <property type="match status" value="1"/>
</dbReference>
<organism evidence="17">
    <name type="scientific">uncultured Thiotrichaceae bacterium</name>
    <dbReference type="NCBI Taxonomy" id="298394"/>
    <lineage>
        <taxon>Bacteria</taxon>
        <taxon>Pseudomonadati</taxon>
        <taxon>Pseudomonadota</taxon>
        <taxon>Gammaproteobacteria</taxon>
        <taxon>Thiotrichales</taxon>
        <taxon>Thiotrichaceae</taxon>
        <taxon>environmental samples</taxon>
    </lineage>
</organism>
<dbReference type="NCBIfam" id="NF004159">
    <property type="entry name" value="PRK05627.1-2"/>
    <property type="match status" value="1"/>
</dbReference>
<keyword evidence="5 15" id="KW-0288">FMN</keyword>
<comment type="catalytic activity">
    <reaction evidence="13 15">
        <text>riboflavin + ATP = FMN + ADP + H(+)</text>
        <dbReference type="Rhea" id="RHEA:14357"/>
        <dbReference type="ChEBI" id="CHEBI:15378"/>
        <dbReference type="ChEBI" id="CHEBI:30616"/>
        <dbReference type="ChEBI" id="CHEBI:57986"/>
        <dbReference type="ChEBI" id="CHEBI:58210"/>
        <dbReference type="ChEBI" id="CHEBI:456216"/>
        <dbReference type="EC" id="2.7.1.26"/>
    </reaction>
</comment>
<dbReference type="PIRSF" id="PIRSF004491">
    <property type="entry name" value="FAD_Synth"/>
    <property type="match status" value="1"/>
</dbReference>
<dbReference type="GO" id="GO:0006747">
    <property type="term" value="P:FAD biosynthetic process"/>
    <property type="evidence" value="ECO:0007669"/>
    <property type="project" value="UniProtKB-UniRule"/>
</dbReference>
<dbReference type="SMART" id="SM00904">
    <property type="entry name" value="Flavokinase"/>
    <property type="match status" value="1"/>
</dbReference>
<evidence type="ECO:0000256" key="11">
    <source>
        <dbReference type="ARBA" id="ARBA00022840"/>
    </source>
</evidence>
<dbReference type="InterPro" id="IPR002606">
    <property type="entry name" value="Riboflavin_kinase_bac"/>
</dbReference>
<dbReference type="SUPFAM" id="SSF52374">
    <property type="entry name" value="Nucleotidylyl transferase"/>
    <property type="match status" value="1"/>
</dbReference>
<dbReference type="EC" id="2.7.1.26" evidence="15"/>
<feature type="domain" description="Riboflavin kinase" evidence="16">
    <location>
        <begin position="183"/>
        <end position="307"/>
    </location>
</feature>
<reference evidence="17" key="1">
    <citation type="submission" date="2020-01" db="EMBL/GenBank/DDBJ databases">
        <authorList>
            <person name="Meier V. D."/>
            <person name="Meier V D."/>
        </authorList>
    </citation>
    <scope>NUCLEOTIDE SEQUENCE</scope>
    <source>
        <strain evidence="17">HLG_WM_MAG_09</strain>
    </source>
</reference>
<dbReference type="InterPro" id="IPR023468">
    <property type="entry name" value="Riboflavin_kinase"/>
</dbReference>
<dbReference type="GO" id="GO:0009231">
    <property type="term" value="P:riboflavin biosynthetic process"/>
    <property type="evidence" value="ECO:0007669"/>
    <property type="project" value="InterPro"/>
</dbReference>
<evidence type="ECO:0000256" key="4">
    <source>
        <dbReference type="ARBA" id="ARBA00022630"/>
    </source>
</evidence>
<evidence type="ECO:0000256" key="5">
    <source>
        <dbReference type="ARBA" id="ARBA00022643"/>
    </source>
</evidence>
<dbReference type="NCBIfam" id="NF004163">
    <property type="entry name" value="PRK05627.1-6"/>
    <property type="match status" value="1"/>
</dbReference>
<evidence type="ECO:0000256" key="1">
    <source>
        <dbReference type="ARBA" id="ARBA00002121"/>
    </source>
</evidence>
<dbReference type="SUPFAM" id="SSF82114">
    <property type="entry name" value="Riboflavin kinase-like"/>
    <property type="match status" value="1"/>
</dbReference>
<name>A0A6S6UFK8_9GAMM</name>
<evidence type="ECO:0000256" key="3">
    <source>
        <dbReference type="ARBA" id="ARBA00005201"/>
    </source>
</evidence>
<dbReference type="Pfam" id="PF06574">
    <property type="entry name" value="FAD_syn"/>
    <property type="match status" value="1"/>
</dbReference>
<evidence type="ECO:0000256" key="13">
    <source>
        <dbReference type="ARBA" id="ARBA00047880"/>
    </source>
</evidence>
<keyword evidence="4 15" id="KW-0285">Flavoprotein</keyword>
<evidence type="ECO:0000256" key="8">
    <source>
        <dbReference type="ARBA" id="ARBA00022741"/>
    </source>
</evidence>
<evidence type="ECO:0000256" key="9">
    <source>
        <dbReference type="ARBA" id="ARBA00022777"/>
    </source>
</evidence>
<keyword evidence="7 15" id="KW-0548">Nucleotidyltransferase</keyword>
<dbReference type="InterPro" id="IPR023465">
    <property type="entry name" value="Riboflavin_kinase_dom_sf"/>
</dbReference>
<evidence type="ECO:0000256" key="7">
    <source>
        <dbReference type="ARBA" id="ARBA00022695"/>
    </source>
</evidence>
<dbReference type="GO" id="GO:0009398">
    <property type="term" value="P:FMN biosynthetic process"/>
    <property type="evidence" value="ECO:0007669"/>
    <property type="project" value="UniProtKB-UniRule"/>
</dbReference>
<dbReference type="EC" id="2.7.7.2" evidence="15"/>